<dbReference type="Proteomes" id="UP000292957">
    <property type="component" value="Unassembled WGS sequence"/>
</dbReference>
<dbReference type="PANTHER" id="PTHR40465:SF1">
    <property type="entry name" value="DUF6534 DOMAIN-CONTAINING PROTEIN"/>
    <property type="match status" value="1"/>
</dbReference>
<dbReference type="InterPro" id="IPR045339">
    <property type="entry name" value="DUF6534"/>
</dbReference>
<keyword evidence="1" id="KW-0812">Transmembrane</keyword>
<organism evidence="3">
    <name type="scientific">Dichomitus squalens</name>
    <dbReference type="NCBI Taxonomy" id="114155"/>
    <lineage>
        <taxon>Eukaryota</taxon>
        <taxon>Fungi</taxon>
        <taxon>Dikarya</taxon>
        <taxon>Basidiomycota</taxon>
        <taxon>Agaricomycotina</taxon>
        <taxon>Agaricomycetes</taxon>
        <taxon>Polyporales</taxon>
        <taxon>Polyporaceae</taxon>
        <taxon>Dichomitus</taxon>
    </lineage>
</organism>
<dbReference type="Pfam" id="PF20152">
    <property type="entry name" value="DUF6534"/>
    <property type="match status" value="1"/>
</dbReference>
<feature type="transmembrane region" description="Helical" evidence="1">
    <location>
        <begin position="98"/>
        <end position="125"/>
    </location>
</feature>
<keyword evidence="1" id="KW-0472">Membrane</keyword>
<dbReference type="EMBL" id="ML143455">
    <property type="protein sequence ID" value="TBU25820.1"/>
    <property type="molecule type" value="Genomic_DNA"/>
</dbReference>
<feature type="transmembrane region" description="Helical" evidence="1">
    <location>
        <begin position="20"/>
        <end position="43"/>
    </location>
</feature>
<gene>
    <name evidence="3" type="ORF">BD311DRAFT_699737</name>
</gene>
<dbReference type="PANTHER" id="PTHR40465">
    <property type="entry name" value="CHROMOSOME 1, WHOLE GENOME SHOTGUN SEQUENCE"/>
    <property type="match status" value="1"/>
</dbReference>
<dbReference type="OrthoDB" id="2535105at2759"/>
<dbReference type="AlphaFoldDB" id="A0A4Q9MEM5"/>
<accession>A0A4Q9MEM5</accession>
<name>A0A4Q9MEM5_9APHY</name>
<reference evidence="3" key="1">
    <citation type="submission" date="2019-01" db="EMBL/GenBank/DDBJ databases">
        <title>Draft genome sequences of three monokaryotic isolates of the white-rot basidiomycete fungus Dichomitus squalens.</title>
        <authorList>
            <consortium name="DOE Joint Genome Institute"/>
            <person name="Lopez S.C."/>
            <person name="Andreopoulos B."/>
            <person name="Pangilinan J."/>
            <person name="Lipzen A."/>
            <person name="Riley R."/>
            <person name="Ahrendt S."/>
            <person name="Ng V."/>
            <person name="Barry K."/>
            <person name="Daum C."/>
            <person name="Grigoriev I.V."/>
            <person name="Hilden K.S."/>
            <person name="Makela M.R."/>
            <person name="de Vries R.P."/>
        </authorList>
    </citation>
    <scope>NUCLEOTIDE SEQUENCE [LARGE SCALE GENOMIC DNA]</scope>
    <source>
        <strain evidence="3">OM18370.1</strain>
    </source>
</reference>
<evidence type="ECO:0000256" key="1">
    <source>
        <dbReference type="SAM" id="Phobius"/>
    </source>
</evidence>
<feature type="domain" description="DUF6534" evidence="2">
    <location>
        <begin position="71"/>
        <end position="157"/>
    </location>
</feature>
<feature type="transmembrane region" description="Helical" evidence="1">
    <location>
        <begin position="131"/>
        <end position="149"/>
    </location>
</feature>
<feature type="transmembrane region" description="Helical" evidence="1">
    <location>
        <begin position="63"/>
        <end position="86"/>
    </location>
</feature>
<protein>
    <recommendedName>
        <fullName evidence="2">DUF6534 domain-containing protein</fullName>
    </recommendedName>
</protein>
<keyword evidence="1" id="KW-1133">Transmembrane helix</keyword>
<proteinExistence type="predicted"/>
<evidence type="ECO:0000259" key="2">
    <source>
        <dbReference type="Pfam" id="PF20152"/>
    </source>
</evidence>
<evidence type="ECO:0000313" key="3">
    <source>
        <dbReference type="EMBL" id="TBU25820.1"/>
    </source>
</evidence>
<sequence>MADSNAVLLAQINKGGTIGVGYLGVVASSMVYGVTCIQTFQYYRSERAKTDGFWLHGIVRHLGAAGLSLEAAADFIVSAALIYYLYKGRTGMPRSDDMVARLILLTVATGCLTTCVAIANLVAYIAAPSSLYVLFFTFLISKMDANALLTSLNSREYMRQGTSSGKVLSASMTDARMIPLSTLRVPTERCADRGATSNVIECKVDIDQPYVL</sequence>